<dbReference type="EMBL" id="VDEP01000140">
    <property type="protein sequence ID" value="KAA1128692.1"/>
    <property type="molecule type" value="Genomic_DNA"/>
</dbReference>
<sequence length="193" mass="21032">MNTKDFNPRAPHIHKLDLVKFLKGLDNTIHLPSSINKQGLIKVVDQKLGRVFMAPATDCVLRQRSNSPALPVIPGTIDPNTNPQKPPSTQPVLKNAESAAAVGSLHYWDPKDDNKYKTSLSGSLPDCLFECNDKLDEWSLVDASRASSDSGTSSTPLINDQVPEICLDLPGALPVDPVDEYPPVQLLPGKLYL</sequence>
<protein>
    <submittedName>
        <fullName evidence="2">Uncharacterized protein</fullName>
    </submittedName>
</protein>
<reference evidence="2 3" key="1">
    <citation type="submission" date="2019-05" db="EMBL/GenBank/DDBJ databases">
        <title>Emergence of the Ug99 lineage of the wheat stem rust pathogen through somatic hybridization.</title>
        <authorList>
            <person name="Li F."/>
            <person name="Upadhyaya N.M."/>
            <person name="Sperschneider J."/>
            <person name="Matny O."/>
            <person name="Nguyen-Phuc H."/>
            <person name="Mago R."/>
            <person name="Raley C."/>
            <person name="Miller M.E."/>
            <person name="Silverstein K.A.T."/>
            <person name="Henningsen E."/>
            <person name="Hirsch C.D."/>
            <person name="Visser B."/>
            <person name="Pretorius Z.A."/>
            <person name="Steffenson B.J."/>
            <person name="Schwessinger B."/>
            <person name="Dodds P.N."/>
            <person name="Figueroa M."/>
        </authorList>
    </citation>
    <scope>NUCLEOTIDE SEQUENCE [LARGE SCALE GENOMIC DNA]</scope>
    <source>
        <strain evidence="2 3">Ug99</strain>
    </source>
</reference>
<organism evidence="2 3">
    <name type="scientific">Puccinia graminis f. sp. tritici</name>
    <dbReference type="NCBI Taxonomy" id="56615"/>
    <lineage>
        <taxon>Eukaryota</taxon>
        <taxon>Fungi</taxon>
        <taxon>Dikarya</taxon>
        <taxon>Basidiomycota</taxon>
        <taxon>Pucciniomycotina</taxon>
        <taxon>Pucciniomycetes</taxon>
        <taxon>Pucciniales</taxon>
        <taxon>Pucciniaceae</taxon>
        <taxon>Puccinia</taxon>
    </lineage>
</organism>
<feature type="region of interest" description="Disordered" evidence="1">
    <location>
        <begin position="70"/>
        <end position="89"/>
    </location>
</feature>
<comment type="caution">
    <text evidence="2">The sequence shown here is derived from an EMBL/GenBank/DDBJ whole genome shotgun (WGS) entry which is preliminary data.</text>
</comment>
<accession>A0A5B0RTM1</accession>
<dbReference type="Proteomes" id="UP000325313">
    <property type="component" value="Unassembled WGS sequence"/>
</dbReference>
<evidence type="ECO:0000256" key="1">
    <source>
        <dbReference type="SAM" id="MobiDB-lite"/>
    </source>
</evidence>
<gene>
    <name evidence="2" type="ORF">PGTUg99_025892</name>
</gene>
<evidence type="ECO:0000313" key="2">
    <source>
        <dbReference type="EMBL" id="KAA1128692.1"/>
    </source>
</evidence>
<name>A0A5B0RTM1_PUCGR</name>
<evidence type="ECO:0000313" key="3">
    <source>
        <dbReference type="Proteomes" id="UP000325313"/>
    </source>
</evidence>
<proteinExistence type="predicted"/>
<dbReference type="AlphaFoldDB" id="A0A5B0RTM1"/>